<dbReference type="RefSeq" id="WP_131913007.1">
    <property type="nucleotide sequence ID" value="NZ_OU594967.1"/>
</dbReference>
<organism evidence="2 3">
    <name type="scientific">Celerinatantimonas diazotrophica</name>
    <dbReference type="NCBI Taxonomy" id="412034"/>
    <lineage>
        <taxon>Bacteria</taxon>
        <taxon>Pseudomonadati</taxon>
        <taxon>Pseudomonadota</taxon>
        <taxon>Gammaproteobacteria</taxon>
        <taxon>Celerinatantimonadaceae</taxon>
        <taxon>Celerinatantimonas</taxon>
    </lineage>
</organism>
<name>A0A4R1JM04_9GAMM</name>
<keyword evidence="3" id="KW-1185">Reference proteome</keyword>
<reference evidence="2 3" key="1">
    <citation type="submission" date="2019-03" db="EMBL/GenBank/DDBJ databases">
        <title>Genomic Encyclopedia of Type Strains, Phase IV (KMG-IV): sequencing the most valuable type-strain genomes for metagenomic binning, comparative biology and taxonomic classification.</title>
        <authorList>
            <person name="Goeker M."/>
        </authorList>
    </citation>
    <scope>NUCLEOTIDE SEQUENCE [LARGE SCALE GENOMIC DNA]</scope>
    <source>
        <strain evidence="2 3">DSM 18577</strain>
    </source>
</reference>
<dbReference type="EMBL" id="SMGD01000013">
    <property type="protein sequence ID" value="TCK52108.1"/>
    <property type="molecule type" value="Genomic_DNA"/>
</dbReference>
<keyword evidence="1" id="KW-0812">Transmembrane</keyword>
<proteinExistence type="predicted"/>
<dbReference type="InterPro" id="IPR021244">
    <property type="entry name" value="DUF2802"/>
</dbReference>
<dbReference type="Proteomes" id="UP000295565">
    <property type="component" value="Unassembled WGS sequence"/>
</dbReference>
<comment type="caution">
    <text evidence="2">The sequence shown here is derived from an EMBL/GenBank/DDBJ whole genome shotgun (WGS) entry which is preliminary data.</text>
</comment>
<accession>A0A4R1JM04</accession>
<feature type="transmembrane region" description="Helical" evidence="1">
    <location>
        <begin position="6"/>
        <end position="26"/>
    </location>
</feature>
<dbReference type="OrthoDB" id="5600183at2"/>
<keyword evidence="1" id="KW-1133">Transmembrane helix</keyword>
<dbReference type="AlphaFoldDB" id="A0A4R1JM04"/>
<keyword evidence="1" id="KW-0472">Membrane</keyword>
<protein>
    <submittedName>
        <fullName evidence="2">Uncharacterized protein DUF2802</fullName>
    </submittedName>
</protein>
<evidence type="ECO:0000313" key="2">
    <source>
        <dbReference type="EMBL" id="TCK52108.1"/>
    </source>
</evidence>
<dbReference type="Pfam" id="PF10975">
    <property type="entry name" value="DUF2802"/>
    <property type="match status" value="1"/>
</dbReference>
<gene>
    <name evidence="2" type="ORF">EV690_2216</name>
</gene>
<evidence type="ECO:0000313" key="3">
    <source>
        <dbReference type="Proteomes" id="UP000295565"/>
    </source>
</evidence>
<sequence length="139" mass="15909">MNWINYIAPVVAVVCALVLINLIRIYQRKVAVQQQKLSSFELLTKRVVKSNESLNKQLVEIHAANYAMAHRIADLESMVEQTMNRQNEIVTQDPDSKLYSRAVKMVELGADIEEVMRECELPRAEAQLLYTLHGKPLTK</sequence>
<evidence type="ECO:0000256" key="1">
    <source>
        <dbReference type="SAM" id="Phobius"/>
    </source>
</evidence>